<comment type="caution">
    <text evidence="1">The sequence shown here is derived from an EMBL/GenBank/DDBJ whole genome shotgun (WGS) entry which is preliminary data.</text>
</comment>
<reference evidence="1 2" key="1">
    <citation type="submission" date="2018-07" db="EMBL/GenBank/DDBJ databases">
        <title>A high quality draft genome assembly of the barn swallow (H. rustica rustica).</title>
        <authorList>
            <person name="Formenti G."/>
            <person name="Chiara M."/>
            <person name="Poveda L."/>
            <person name="Francoijs K.-J."/>
            <person name="Bonisoli-Alquati A."/>
            <person name="Canova L."/>
            <person name="Gianfranceschi L."/>
            <person name="Horner D.S."/>
            <person name="Saino N."/>
        </authorList>
    </citation>
    <scope>NUCLEOTIDE SEQUENCE [LARGE SCALE GENOMIC DNA]</scope>
    <source>
        <strain evidence="1">Chelidonia</strain>
        <tissue evidence="1">Blood</tissue>
    </source>
</reference>
<dbReference type="EMBL" id="QRBI01000100">
    <property type="protein sequence ID" value="RMC16934.1"/>
    <property type="molecule type" value="Genomic_DNA"/>
</dbReference>
<protein>
    <submittedName>
        <fullName evidence="1">Uncharacterized protein</fullName>
    </submittedName>
</protein>
<name>A0A3M0KZL7_HIRRU</name>
<accession>A0A3M0KZL7</accession>
<evidence type="ECO:0000313" key="1">
    <source>
        <dbReference type="EMBL" id="RMC16934.1"/>
    </source>
</evidence>
<sequence length="82" mass="8705">MLADREAKEAAKGEVPDKAVEAALIPDGKVSIEELEDAAIVAALTSLSKAYGLILCGESFCGEFFDAWLYSKGYDTVKSVGM</sequence>
<evidence type="ECO:0000313" key="2">
    <source>
        <dbReference type="Proteomes" id="UP000269221"/>
    </source>
</evidence>
<gene>
    <name evidence="1" type="ORF">DUI87_06189</name>
</gene>
<keyword evidence="2" id="KW-1185">Reference proteome</keyword>
<dbReference type="AlphaFoldDB" id="A0A3M0KZL7"/>
<organism evidence="1 2">
    <name type="scientific">Hirundo rustica rustica</name>
    <dbReference type="NCBI Taxonomy" id="333673"/>
    <lineage>
        <taxon>Eukaryota</taxon>
        <taxon>Metazoa</taxon>
        <taxon>Chordata</taxon>
        <taxon>Craniata</taxon>
        <taxon>Vertebrata</taxon>
        <taxon>Euteleostomi</taxon>
        <taxon>Archelosauria</taxon>
        <taxon>Archosauria</taxon>
        <taxon>Dinosauria</taxon>
        <taxon>Saurischia</taxon>
        <taxon>Theropoda</taxon>
        <taxon>Coelurosauria</taxon>
        <taxon>Aves</taxon>
        <taxon>Neognathae</taxon>
        <taxon>Neoaves</taxon>
        <taxon>Telluraves</taxon>
        <taxon>Australaves</taxon>
        <taxon>Passeriformes</taxon>
        <taxon>Sylvioidea</taxon>
        <taxon>Hirundinidae</taxon>
        <taxon>Hirundo</taxon>
    </lineage>
</organism>
<proteinExistence type="predicted"/>
<dbReference type="Proteomes" id="UP000269221">
    <property type="component" value="Unassembled WGS sequence"/>
</dbReference>